<accession>A0A165ED66</accession>
<evidence type="ECO:0000259" key="1">
    <source>
        <dbReference type="Pfam" id="PF00651"/>
    </source>
</evidence>
<sequence length="60" mass="6653">IPSTFRIPAVFLDPDADLLLKSSDGVVFKVFKAFLIVGSPVFRDMFQTPRSSPETPEEPV</sequence>
<dbReference type="InterPro" id="IPR011333">
    <property type="entry name" value="SKP1/BTB/POZ_sf"/>
</dbReference>
<feature type="domain" description="BTB" evidence="1">
    <location>
        <begin position="16"/>
        <end position="49"/>
    </location>
</feature>
<dbReference type="OrthoDB" id="3357985at2759"/>
<dbReference type="STRING" id="1353952.A0A165ED66"/>
<protein>
    <recommendedName>
        <fullName evidence="1">BTB domain-containing protein</fullName>
    </recommendedName>
</protein>
<proteinExistence type="predicted"/>
<reference evidence="2 3" key="1">
    <citation type="journal article" date="2016" name="Mol. Biol. Evol.">
        <title>Comparative Genomics of Early-Diverging Mushroom-Forming Fungi Provides Insights into the Origins of Lignocellulose Decay Capabilities.</title>
        <authorList>
            <person name="Nagy L.G."/>
            <person name="Riley R."/>
            <person name="Tritt A."/>
            <person name="Adam C."/>
            <person name="Daum C."/>
            <person name="Floudas D."/>
            <person name="Sun H."/>
            <person name="Yadav J.S."/>
            <person name="Pangilinan J."/>
            <person name="Larsson K.H."/>
            <person name="Matsuura K."/>
            <person name="Barry K."/>
            <person name="Labutti K."/>
            <person name="Kuo R."/>
            <person name="Ohm R.A."/>
            <person name="Bhattacharya S.S."/>
            <person name="Shirouzu T."/>
            <person name="Yoshinaga Y."/>
            <person name="Martin F.M."/>
            <person name="Grigoriev I.V."/>
            <person name="Hibbett D.S."/>
        </authorList>
    </citation>
    <scope>NUCLEOTIDE SEQUENCE [LARGE SCALE GENOMIC DNA]</scope>
    <source>
        <strain evidence="2 3">HHB12733</strain>
    </source>
</reference>
<gene>
    <name evidence="2" type="ORF">CALCODRAFT_404128</name>
</gene>
<dbReference type="EMBL" id="KV424011">
    <property type="protein sequence ID" value="KZT54605.1"/>
    <property type="molecule type" value="Genomic_DNA"/>
</dbReference>
<keyword evidence="3" id="KW-1185">Reference proteome</keyword>
<organism evidence="2 3">
    <name type="scientific">Calocera cornea HHB12733</name>
    <dbReference type="NCBI Taxonomy" id="1353952"/>
    <lineage>
        <taxon>Eukaryota</taxon>
        <taxon>Fungi</taxon>
        <taxon>Dikarya</taxon>
        <taxon>Basidiomycota</taxon>
        <taxon>Agaricomycotina</taxon>
        <taxon>Dacrymycetes</taxon>
        <taxon>Dacrymycetales</taxon>
        <taxon>Dacrymycetaceae</taxon>
        <taxon>Calocera</taxon>
    </lineage>
</organism>
<dbReference type="InParanoid" id="A0A165ED66"/>
<dbReference type="Proteomes" id="UP000076842">
    <property type="component" value="Unassembled WGS sequence"/>
</dbReference>
<feature type="non-terminal residue" evidence="2">
    <location>
        <position position="60"/>
    </location>
</feature>
<evidence type="ECO:0000313" key="2">
    <source>
        <dbReference type="EMBL" id="KZT54605.1"/>
    </source>
</evidence>
<name>A0A165ED66_9BASI</name>
<dbReference type="InterPro" id="IPR000210">
    <property type="entry name" value="BTB/POZ_dom"/>
</dbReference>
<feature type="non-terminal residue" evidence="2">
    <location>
        <position position="1"/>
    </location>
</feature>
<dbReference type="AlphaFoldDB" id="A0A165ED66"/>
<dbReference type="Gene3D" id="3.30.710.10">
    <property type="entry name" value="Potassium Channel Kv1.1, Chain A"/>
    <property type="match status" value="1"/>
</dbReference>
<evidence type="ECO:0000313" key="3">
    <source>
        <dbReference type="Proteomes" id="UP000076842"/>
    </source>
</evidence>
<dbReference type="Pfam" id="PF00651">
    <property type="entry name" value="BTB"/>
    <property type="match status" value="1"/>
</dbReference>